<keyword evidence="1" id="KW-0201">Cytochrome c-type biogenesis</keyword>
<dbReference type="InterPro" id="IPR017560">
    <property type="entry name" value="Cyt_c_biogenesis_CcmI"/>
</dbReference>
<dbReference type="Gene3D" id="1.25.40.10">
    <property type="entry name" value="Tetratricopeptide repeat domain"/>
    <property type="match status" value="1"/>
</dbReference>
<dbReference type="AlphaFoldDB" id="A0A840C7G1"/>
<proteinExistence type="predicted"/>
<organism evidence="3 4">
    <name type="scientific">Actibacterium naphthalenivorans</name>
    <dbReference type="NCBI Taxonomy" id="1614693"/>
    <lineage>
        <taxon>Bacteria</taxon>
        <taxon>Pseudomonadati</taxon>
        <taxon>Pseudomonadota</taxon>
        <taxon>Alphaproteobacteria</taxon>
        <taxon>Rhodobacterales</taxon>
        <taxon>Roseobacteraceae</taxon>
        <taxon>Actibacterium</taxon>
    </lineage>
</organism>
<dbReference type="GO" id="GO:0017004">
    <property type="term" value="P:cytochrome complex assembly"/>
    <property type="evidence" value="ECO:0007669"/>
    <property type="project" value="UniProtKB-KW"/>
</dbReference>
<dbReference type="NCBIfam" id="TIGR03142">
    <property type="entry name" value="cytochro_ccmI"/>
    <property type="match status" value="1"/>
</dbReference>
<reference evidence="3" key="1">
    <citation type="submission" date="2020-08" db="EMBL/GenBank/DDBJ databases">
        <title>Genomic Encyclopedia of Type Strains, Phase IV (KMG-IV): sequencing the most valuable type-strain genomes for metagenomic binning, comparative biology and taxonomic classification.</title>
        <authorList>
            <person name="Goeker M."/>
        </authorList>
    </citation>
    <scope>NUCLEOTIDE SEQUENCE [LARGE SCALE GENOMIC DNA]</scope>
    <source>
        <strain evidence="3">DSM 105040</strain>
    </source>
</reference>
<evidence type="ECO:0000256" key="1">
    <source>
        <dbReference type="ARBA" id="ARBA00022748"/>
    </source>
</evidence>
<keyword evidence="4" id="KW-1185">Reference proteome</keyword>
<sequence length="411" mass="43908">MWFYVTTAATAAIIAFVLLITMIRGRSGDAPAAAYDLKVYRDQLKEVEKDLARGVISGEEAARVRLEVSRRILEADRAAQAEGAGARAPKAATWAVGGVLAAAVVGGSLLLYDQVGAPGYPDVPLKARVAAADELRQTRPRQAEAEEQMPQAPGPEQPDPRHLELVEKLRAVVAQRPDDIQGLKLLAGNEAALGNFRNAYIAQSRMIALKGDAATAEDFAALTDLMVLAAGGYVSPEAEAAIEQTLNRDQANGTARYYLGLLYVQTGRPDITFRIWRGLLNDSAPDDPWVTPIRAGIEELAFRAGEDYTLPPLATGPALRGPSAEDMANAADMTPQERMEMIRGMVENLNDRLANEGGTAAEWAQLIAALGNLGETDRAAAIWGEAQQVFAARPDDLGTIRAAAERAGVAE</sequence>
<feature type="region of interest" description="Disordered" evidence="2">
    <location>
        <begin position="138"/>
        <end position="159"/>
    </location>
</feature>
<comment type="caution">
    <text evidence="3">The sequence shown here is derived from an EMBL/GenBank/DDBJ whole genome shotgun (WGS) entry which is preliminary data.</text>
</comment>
<protein>
    <submittedName>
        <fullName evidence="3">Cytochrome c-type biogenesis protein CcmH</fullName>
    </submittedName>
</protein>
<dbReference type="InterPro" id="IPR011990">
    <property type="entry name" value="TPR-like_helical_dom_sf"/>
</dbReference>
<name>A0A840C7G1_9RHOB</name>
<dbReference type="EMBL" id="JACIEQ010000002">
    <property type="protein sequence ID" value="MBB4021884.1"/>
    <property type="molecule type" value="Genomic_DNA"/>
</dbReference>
<dbReference type="SUPFAM" id="SSF48452">
    <property type="entry name" value="TPR-like"/>
    <property type="match status" value="1"/>
</dbReference>
<dbReference type="Proteomes" id="UP000585681">
    <property type="component" value="Unassembled WGS sequence"/>
</dbReference>
<accession>A0A840C7G1</accession>
<dbReference type="RefSeq" id="WP_054538632.1">
    <property type="nucleotide sequence ID" value="NZ_JACIEQ010000002.1"/>
</dbReference>
<evidence type="ECO:0000313" key="3">
    <source>
        <dbReference type="EMBL" id="MBB4021884.1"/>
    </source>
</evidence>
<evidence type="ECO:0000313" key="4">
    <source>
        <dbReference type="Proteomes" id="UP000585681"/>
    </source>
</evidence>
<gene>
    <name evidence="3" type="ORF">GGR17_001693</name>
</gene>
<evidence type="ECO:0000256" key="2">
    <source>
        <dbReference type="SAM" id="MobiDB-lite"/>
    </source>
</evidence>